<organism evidence="1 2">
    <name type="scientific">Hyalomma asiaticum</name>
    <name type="common">Tick</name>
    <dbReference type="NCBI Taxonomy" id="266040"/>
    <lineage>
        <taxon>Eukaryota</taxon>
        <taxon>Metazoa</taxon>
        <taxon>Ecdysozoa</taxon>
        <taxon>Arthropoda</taxon>
        <taxon>Chelicerata</taxon>
        <taxon>Arachnida</taxon>
        <taxon>Acari</taxon>
        <taxon>Parasitiformes</taxon>
        <taxon>Ixodida</taxon>
        <taxon>Ixodoidea</taxon>
        <taxon>Ixodidae</taxon>
        <taxon>Hyalomminae</taxon>
        <taxon>Hyalomma</taxon>
    </lineage>
</organism>
<protein>
    <submittedName>
        <fullName evidence="1">Uncharacterized protein</fullName>
    </submittedName>
</protein>
<reference evidence="1" key="1">
    <citation type="submission" date="2020-05" db="EMBL/GenBank/DDBJ databases">
        <title>Large-scale comparative analyses of tick genomes elucidate their genetic diversity and vector capacities.</title>
        <authorList>
            <person name="Jia N."/>
            <person name="Wang J."/>
            <person name="Shi W."/>
            <person name="Du L."/>
            <person name="Sun Y."/>
            <person name="Zhan W."/>
            <person name="Jiang J."/>
            <person name="Wang Q."/>
            <person name="Zhang B."/>
            <person name="Ji P."/>
            <person name="Sakyi L.B."/>
            <person name="Cui X."/>
            <person name="Yuan T."/>
            <person name="Jiang B."/>
            <person name="Yang W."/>
            <person name="Lam T.T.-Y."/>
            <person name="Chang Q."/>
            <person name="Ding S."/>
            <person name="Wang X."/>
            <person name="Zhu J."/>
            <person name="Ruan X."/>
            <person name="Zhao L."/>
            <person name="Wei J."/>
            <person name="Que T."/>
            <person name="Du C."/>
            <person name="Cheng J."/>
            <person name="Dai P."/>
            <person name="Han X."/>
            <person name="Huang E."/>
            <person name="Gao Y."/>
            <person name="Liu J."/>
            <person name="Shao H."/>
            <person name="Ye R."/>
            <person name="Li L."/>
            <person name="Wei W."/>
            <person name="Wang X."/>
            <person name="Wang C."/>
            <person name="Yang T."/>
            <person name="Huo Q."/>
            <person name="Li W."/>
            <person name="Guo W."/>
            <person name="Chen H."/>
            <person name="Zhou L."/>
            <person name="Ni X."/>
            <person name="Tian J."/>
            <person name="Zhou Y."/>
            <person name="Sheng Y."/>
            <person name="Liu T."/>
            <person name="Pan Y."/>
            <person name="Xia L."/>
            <person name="Li J."/>
            <person name="Zhao F."/>
            <person name="Cao W."/>
        </authorList>
    </citation>
    <scope>NUCLEOTIDE SEQUENCE</scope>
    <source>
        <strain evidence="1">Hyas-2018</strain>
    </source>
</reference>
<sequence length="111" mass="11658">MHSELCQSGRSVGRSTAVEQSELVMNEEEAEKAAASEAAFRSAYNQDATKEDIAYGLQESAVTTANAGVHRDSGSGNAEGVDSKLKASVRQAQDAAEELRDAISVSPALEL</sequence>
<comment type="caution">
    <text evidence="1">The sequence shown here is derived from an EMBL/GenBank/DDBJ whole genome shotgun (WGS) entry which is preliminary data.</text>
</comment>
<dbReference type="EMBL" id="CM023481">
    <property type="protein sequence ID" value="KAH6943994.1"/>
    <property type="molecule type" value="Genomic_DNA"/>
</dbReference>
<proteinExistence type="predicted"/>
<dbReference type="Proteomes" id="UP000821845">
    <property type="component" value="Chromosome 1"/>
</dbReference>
<keyword evidence="2" id="KW-1185">Reference proteome</keyword>
<accession>A0ACB7TCU8</accession>
<evidence type="ECO:0000313" key="1">
    <source>
        <dbReference type="EMBL" id="KAH6943994.1"/>
    </source>
</evidence>
<evidence type="ECO:0000313" key="2">
    <source>
        <dbReference type="Proteomes" id="UP000821845"/>
    </source>
</evidence>
<gene>
    <name evidence="1" type="ORF">HPB50_001150</name>
</gene>
<name>A0ACB7TCU8_HYAAI</name>